<dbReference type="EMBL" id="CAJJDP010000128">
    <property type="protein sequence ID" value="CAD8202690.1"/>
    <property type="molecule type" value="Genomic_DNA"/>
</dbReference>
<dbReference type="AlphaFoldDB" id="A0A8S1XMN2"/>
<protein>
    <submittedName>
        <fullName evidence="1">Uncharacterized protein</fullName>
    </submittedName>
</protein>
<organism evidence="1 2">
    <name type="scientific">Paramecium octaurelia</name>
    <dbReference type="NCBI Taxonomy" id="43137"/>
    <lineage>
        <taxon>Eukaryota</taxon>
        <taxon>Sar</taxon>
        <taxon>Alveolata</taxon>
        <taxon>Ciliophora</taxon>
        <taxon>Intramacronucleata</taxon>
        <taxon>Oligohymenophorea</taxon>
        <taxon>Peniculida</taxon>
        <taxon>Parameciidae</taxon>
        <taxon>Paramecium</taxon>
    </lineage>
</organism>
<evidence type="ECO:0000313" key="1">
    <source>
        <dbReference type="EMBL" id="CAD8202690.1"/>
    </source>
</evidence>
<comment type="caution">
    <text evidence="1">The sequence shown here is derived from an EMBL/GenBank/DDBJ whole genome shotgun (WGS) entry which is preliminary data.</text>
</comment>
<reference evidence="1" key="1">
    <citation type="submission" date="2021-01" db="EMBL/GenBank/DDBJ databases">
        <authorList>
            <consortium name="Genoscope - CEA"/>
            <person name="William W."/>
        </authorList>
    </citation>
    <scope>NUCLEOTIDE SEQUENCE</scope>
</reference>
<name>A0A8S1XMN2_PAROT</name>
<gene>
    <name evidence="1" type="ORF">POCTA_138.1.T1280028</name>
</gene>
<evidence type="ECO:0000313" key="2">
    <source>
        <dbReference type="Proteomes" id="UP000683925"/>
    </source>
</evidence>
<dbReference type="Proteomes" id="UP000683925">
    <property type="component" value="Unassembled WGS sequence"/>
</dbReference>
<keyword evidence="2" id="KW-1185">Reference proteome</keyword>
<sequence length="41" mass="4688">MKIGNSDITTTLLIRLKFLKFQPSANQLIHLFKANSNQQIT</sequence>
<proteinExistence type="predicted"/>
<accession>A0A8S1XMN2</accession>